<dbReference type="Gene3D" id="3.40.50.1820">
    <property type="entry name" value="alpha/beta hydrolase"/>
    <property type="match status" value="1"/>
</dbReference>
<keyword evidence="2 3" id="KW-0456">Lyase</keyword>
<proteinExistence type="inferred from homology"/>
<dbReference type="InterPro" id="IPR000073">
    <property type="entry name" value="AB_hydrolase_1"/>
</dbReference>
<accession>A0ABY7M7B6</accession>
<dbReference type="Pfam" id="PF00561">
    <property type="entry name" value="Abhydrolase_1"/>
    <property type="match status" value="1"/>
</dbReference>
<comment type="pathway">
    <text evidence="3">Quinol/quinone metabolism; 1,4-dihydroxy-2-naphthoate biosynthesis; 1,4-dihydroxy-2-naphthoate from chorismate: step 3/7.</text>
</comment>
<name>A0ABY7M7B6_9CHLR</name>
<evidence type="ECO:0000313" key="6">
    <source>
        <dbReference type="Proteomes" id="UP001212803"/>
    </source>
</evidence>
<evidence type="ECO:0000313" key="5">
    <source>
        <dbReference type="EMBL" id="WBL35965.1"/>
    </source>
</evidence>
<dbReference type="SUPFAM" id="SSF53474">
    <property type="entry name" value="alpha/beta-Hydrolases"/>
    <property type="match status" value="1"/>
</dbReference>
<protein>
    <recommendedName>
        <fullName evidence="3">Putative 2-succinyl-6-hydroxy-2,4-cyclohexadiene-1-carboxylate synthase</fullName>
        <shortName evidence="3">SHCHC synthase</shortName>
        <ecNumber evidence="3">4.2.99.20</ecNumber>
    </recommendedName>
</protein>
<dbReference type="PRINTS" id="PR00412">
    <property type="entry name" value="EPOXHYDRLASE"/>
</dbReference>
<dbReference type="InterPro" id="IPR029058">
    <property type="entry name" value="AB_hydrolase_fold"/>
</dbReference>
<feature type="domain" description="AB hydrolase-1" evidence="4">
    <location>
        <begin position="21"/>
        <end position="257"/>
    </location>
</feature>
<dbReference type="GO" id="GO:0070205">
    <property type="term" value="F:2-succinyl-6-hydroxy-2,4-cyclohexadiene-1-carboxylate synthase activity"/>
    <property type="evidence" value="ECO:0007669"/>
    <property type="project" value="UniProtKB-EC"/>
</dbReference>
<dbReference type="PANTHER" id="PTHR42916">
    <property type="entry name" value="2-SUCCINYL-5-ENOLPYRUVYL-6-HYDROXY-3-CYCLOHEXENE-1-CARBOXYLATE SYNTHASE"/>
    <property type="match status" value="1"/>
</dbReference>
<dbReference type="PANTHER" id="PTHR42916:SF1">
    <property type="entry name" value="PROTEIN PHYLLO, CHLOROPLASTIC"/>
    <property type="match status" value="1"/>
</dbReference>
<dbReference type="HAMAP" id="MF_01660">
    <property type="entry name" value="MenH"/>
    <property type="match status" value="1"/>
</dbReference>
<comment type="similarity">
    <text evidence="3">Belongs to the AB hydrolase superfamily. MenH family.</text>
</comment>
<keyword evidence="6" id="KW-1185">Reference proteome</keyword>
<evidence type="ECO:0000256" key="1">
    <source>
        <dbReference type="ARBA" id="ARBA00022428"/>
    </source>
</evidence>
<dbReference type="EC" id="4.2.99.20" evidence="3"/>
<evidence type="ECO:0000256" key="2">
    <source>
        <dbReference type="ARBA" id="ARBA00023239"/>
    </source>
</evidence>
<keyword evidence="1 3" id="KW-0474">Menaquinone biosynthesis</keyword>
<dbReference type="PRINTS" id="PR00111">
    <property type="entry name" value="ABHYDROLASE"/>
</dbReference>
<dbReference type="InterPro" id="IPR022485">
    <property type="entry name" value="SHCHC_synthase_MenH"/>
</dbReference>
<dbReference type="Proteomes" id="UP001212803">
    <property type="component" value="Chromosome"/>
</dbReference>
<evidence type="ECO:0000259" key="4">
    <source>
        <dbReference type="Pfam" id="PF00561"/>
    </source>
</evidence>
<dbReference type="RefSeq" id="WP_270056490.1">
    <property type="nucleotide sequence ID" value="NZ_CP115149.1"/>
</dbReference>
<comment type="function">
    <text evidence="3">Catalyzes a proton abstraction reaction that results in 2,5-elimination of pyruvate from 2-succinyl-5-enolpyruvyl-6-hydroxy-3-cyclohexene-1-carboxylate (SEPHCHC) and the formation of 2-succinyl-6-hydroxy-2,4-cyclohexadiene-1-carboxylate (SHCHC).</text>
</comment>
<dbReference type="InterPro" id="IPR000639">
    <property type="entry name" value="Epox_hydrolase-like"/>
</dbReference>
<evidence type="ECO:0000256" key="3">
    <source>
        <dbReference type="HAMAP-Rule" id="MF_01660"/>
    </source>
</evidence>
<dbReference type="EMBL" id="CP115149">
    <property type="protein sequence ID" value="WBL35965.1"/>
    <property type="molecule type" value="Genomic_DNA"/>
</dbReference>
<gene>
    <name evidence="3 5" type="primary">menH</name>
    <name evidence="5" type="ORF">O0235_14545</name>
</gene>
<dbReference type="NCBIfam" id="TIGR03695">
    <property type="entry name" value="menH_SHCHC"/>
    <property type="match status" value="1"/>
</dbReference>
<comment type="catalytic activity">
    <reaction evidence="3">
        <text>5-enolpyruvoyl-6-hydroxy-2-succinyl-cyclohex-3-ene-1-carboxylate = (1R,6R)-6-hydroxy-2-succinyl-cyclohexa-2,4-diene-1-carboxylate + pyruvate</text>
        <dbReference type="Rhea" id="RHEA:25597"/>
        <dbReference type="ChEBI" id="CHEBI:15361"/>
        <dbReference type="ChEBI" id="CHEBI:58689"/>
        <dbReference type="ChEBI" id="CHEBI:58818"/>
        <dbReference type="EC" id="4.2.99.20"/>
    </reaction>
</comment>
<comment type="subunit">
    <text evidence="3">Monomer.</text>
</comment>
<organism evidence="5 6">
    <name type="scientific">Tepidiforma flava</name>
    <dbReference type="NCBI Taxonomy" id="3004094"/>
    <lineage>
        <taxon>Bacteria</taxon>
        <taxon>Bacillati</taxon>
        <taxon>Chloroflexota</taxon>
        <taxon>Tepidiformia</taxon>
        <taxon>Tepidiformales</taxon>
        <taxon>Tepidiformaceae</taxon>
        <taxon>Tepidiforma</taxon>
    </lineage>
</organism>
<reference evidence="5 6" key="1">
    <citation type="journal article" date="2023" name="ISME J.">
        <title>Thermophilic Dehalococcoidia with unusual traits shed light on an unexpected past.</title>
        <authorList>
            <person name="Palmer M."/>
            <person name="Covington J.K."/>
            <person name="Zhou E.M."/>
            <person name="Thomas S.C."/>
            <person name="Habib N."/>
            <person name="Seymour C.O."/>
            <person name="Lai D."/>
            <person name="Johnston J."/>
            <person name="Hashimi A."/>
            <person name="Jiao J.Y."/>
            <person name="Muok A.R."/>
            <person name="Liu L."/>
            <person name="Xian W.D."/>
            <person name="Zhi X.Y."/>
            <person name="Li M.M."/>
            <person name="Silva L.P."/>
            <person name="Bowen B.P."/>
            <person name="Louie K."/>
            <person name="Briegel A."/>
            <person name="Pett-Ridge J."/>
            <person name="Weber P.K."/>
            <person name="Tocheva E.I."/>
            <person name="Woyke T."/>
            <person name="Northen T.R."/>
            <person name="Mayali X."/>
            <person name="Li W.J."/>
            <person name="Hedlund B.P."/>
        </authorList>
    </citation>
    <scope>NUCLEOTIDE SEQUENCE [LARGE SCALE GENOMIC DNA]</scope>
    <source>
        <strain evidence="5 6">YIM 72310</strain>
    </source>
</reference>
<comment type="pathway">
    <text evidence="3">Quinol/quinone metabolism; menaquinone biosynthesis.</text>
</comment>
<sequence>MTRVEVAPGFRLNVETWGAGPPLVLLHGFTGSARAWGEFGQLLGRSFRCVAVDVVGHGDSDAPDDVTCYRIERAAADAVAAVRACGVDRAPWLGYSMGGRTAIAVACLHPGAVSALVTIGASPGIADESEREARRLADDALADRIEREGIPAFVAYWESLPLWATQARLPAGVREAQRAIRLANRPRGLANSLRGMGAGAQPPFHDALRDLRIPFLALAGELDTKYVQAAAEMAALAPAARAGTVPGAGHAAQLEAPAETAAAVTRFLAESAHLPLEAHL</sequence>